<feature type="transmembrane region" description="Helical" evidence="13">
    <location>
        <begin position="251"/>
        <end position="279"/>
    </location>
</feature>
<dbReference type="PROSITE" id="PS51098">
    <property type="entry name" value="PTS_EIIB_TYPE_1"/>
    <property type="match status" value="1"/>
</dbReference>
<evidence type="ECO:0000259" key="14">
    <source>
        <dbReference type="PROSITE" id="PS51093"/>
    </source>
</evidence>
<feature type="domain" description="PTS EIIC type-1" evidence="16">
    <location>
        <begin position="93"/>
        <end position="473"/>
    </location>
</feature>
<keyword evidence="5 17" id="KW-0808">Transferase</keyword>
<reference evidence="17" key="1">
    <citation type="journal article" date="2021" name="PeerJ">
        <title>Extensive microbial diversity within the chicken gut microbiome revealed by metagenomics and culture.</title>
        <authorList>
            <person name="Gilroy R."/>
            <person name="Ravi A."/>
            <person name="Getino M."/>
            <person name="Pursley I."/>
            <person name="Horton D.L."/>
            <person name="Alikhan N.F."/>
            <person name="Baker D."/>
            <person name="Gharbi K."/>
            <person name="Hall N."/>
            <person name="Watson M."/>
            <person name="Adriaenssens E.M."/>
            <person name="Foster-Nyarko E."/>
            <person name="Jarju S."/>
            <person name="Secka A."/>
            <person name="Antonio M."/>
            <person name="Oren A."/>
            <person name="Chaudhuri R.R."/>
            <person name="La Ragione R."/>
            <person name="Hildebrand F."/>
            <person name="Pallen M.J."/>
        </authorList>
    </citation>
    <scope>NUCLEOTIDE SEQUENCE</scope>
    <source>
        <strain evidence="17">ChiBcec1-1093</strain>
    </source>
</reference>
<name>A0A9D2GEH9_9FIRM</name>
<evidence type="ECO:0000256" key="8">
    <source>
        <dbReference type="ARBA" id="ARBA00022777"/>
    </source>
</evidence>
<gene>
    <name evidence="17" type="ORF">IAA17_00250</name>
</gene>
<keyword evidence="8" id="KW-0418">Kinase</keyword>
<dbReference type="GO" id="GO:0016301">
    <property type="term" value="F:kinase activity"/>
    <property type="evidence" value="ECO:0007669"/>
    <property type="project" value="UniProtKB-KW"/>
</dbReference>
<dbReference type="NCBIfam" id="TIGR01995">
    <property type="entry name" value="PTS-II-ABC-beta"/>
    <property type="match status" value="1"/>
</dbReference>
<evidence type="ECO:0000259" key="15">
    <source>
        <dbReference type="PROSITE" id="PS51098"/>
    </source>
</evidence>
<dbReference type="SUPFAM" id="SSF55604">
    <property type="entry name" value="Glucose permease domain IIB"/>
    <property type="match status" value="1"/>
</dbReference>
<dbReference type="PANTHER" id="PTHR30175:SF1">
    <property type="entry name" value="PTS SYSTEM ARBUTIN-, CELLOBIOSE-, AND SALICIN-SPECIFIC EIIBC COMPONENT-RELATED"/>
    <property type="match status" value="1"/>
</dbReference>
<dbReference type="InterPro" id="IPR050558">
    <property type="entry name" value="PTS_Sugar-Specific_Components"/>
</dbReference>
<dbReference type="CDD" id="cd00212">
    <property type="entry name" value="PTS_IIB_glc"/>
    <property type="match status" value="1"/>
</dbReference>
<feature type="transmembrane region" description="Helical" evidence="13">
    <location>
        <begin position="219"/>
        <end position="239"/>
    </location>
</feature>
<feature type="domain" description="PTS EIIB type-1" evidence="15">
    <location>
        <begin position="4"/>
        <end position="86"/>
    </location>
</feature>
<dbReference type="GO" id="GO:0015771">
    <property type="term" value="P:trehalose transport"/>
    <property type="evidence" value="ECO:0007669"/>
    <property type="project" value="TreeGrafter"/>
</dbReference>
<organism evidence="17 18">
    <name type="scientific">Candidatus Lachnoclostridium stercorigallinarum</name>
    <dbReference type="NCBI Taxonomy" id="2838634"/>
    <lineage>
        <taxon>Bacteria</taxon>
        <taxon>Bacillati</taxon>
        <taxon>Bacillota</taxon>
        <taxon>Clostridia</taxon>
        <taxon>Lachnospirales</taxon>
        <taxon>Lachnospiraceae</taxon>
    </lineage>
</organism>
<dbReference type="EC" id="2.7.1.-" evidence="17"/>
<dbReference type="NCBIfam" id="TIGR00830">
    <property type="entry name" value="PTBA"/>
    <property type="match status" value="1"/>
</dbReference>
<dbReference type="InterPro" id="IPR036878">
    <property type="entry name" value="Glu_permease_IIB"/>
</dbReference>
<dbReference type="PROSITE" id="PS01035">
    <property type="entry name" value="PTS_EIIB_TYPE_1_CYS"/>
    <property type="match status" value="1"/>
</dbReference>
<dbReference type="PROSITE" id="PS51103">
    <property type="entry name" value="PTS_EIIC_TYPE_1"/>
    <property type="match status" value="1"/>
</dbReference>
<evidence type="ECO:0000313" key="18">
    <source>
        <dbReference type="Proteomes" id="UP000824101"/>
    </source>
</evidence>
<keyword evidence="4" id="KW-0762">Sugar transport</keyword>
<keyword evidence="9 13" id="KW-1133">Transmembrane helix</keyword>
<evidence type="ECO:0000256" key="12">
    <source>
        <dbReference type="SAM" id="MobiDB-lite"/>
    </source>
</evidence>
<dbReference type="Pfam" id="PF00358">
    <property type="entry name" value="PTS_EIIA_1"/>
    <property type="match status" value="1"/>
</dbReference>
<dbReference type="EMBL" id="DXBC01000006">
    <property type="protein sequence ID" value="HIZ78209.1"/>
    <property type="molecule type" value="Genomic_DNA"/>
</dbReference>
<comment type="caution">
    <text evidence="17">The sequence shown here is derived from an EMBL/GenBank/DDBJ whole genome shotgun (WGS) entry which is preliminary data.</text>
</comment>
<proteinExistence type="predicted"/>
<evidence type="ECO:0000256" key="11">
    <source>
        <dbReference type="PROSITE-ProRule" id="PRU00421"/>
    </source>
</evidence>
<dbReference type="PROSITE" id="PS51093">
    <property type="entry name" value="PTS_EIIA_TYPE_1"/>
    <property type="match status" value="1"/>
</dbReference>
<feature type="region of interest" description="Disordered" evidence="12">
    <location>
        <begin position="464"/>
        <end position="495"/>
    </location>
</feature>
<evidence type="ECO:0000256" key="13">
    <source>
        <dbReference type="SAM" id="Phobius"/>
    </source>
</evidence>
<dbReference type="InterPro" id="IPR001996">
    <property type="entry name" value="PTS_IIB_1"/>
</dbReference>
<evidence type="ECO:0000256" key="2">
    <source>
        <dbReference type="ARBA" id="ARBA00022448"/>
    </source>
</evidence>
<dbReference type="PANTHER" id="PTHR30175">
    <property type="entry name" value="PHOSPHOTRANSFERASE SYSTEM TRANSPORT PROTEIN"/>
    <property type="match status" value="1"/>
</dbReference>
<feature type="transmembrane region" description="Helical" evidence="13">
    <location>
        <begin position="143"/>
        <end position="162"/>
    </location>
</feature>
<dbReference type="FunFam" id="2.70.70.10:FF:000001">
    <property type="entry name" value="PTS system glucose-specific IIA component"/>
    <property type="match status" value="1"/>
</dbReference>
<dbReference type="SUPFAM" id="SSF51261">
    <property type="entry name" value="Duplicated hybrid motif"/>
    <property type="match status" value="1"/>
</dbReference>
<feature type="transmembrane region" description="Helical" evidence="13">
    <location>
        <begin position="285"/>
        <end position="312"/>
    </location>
</feature>
<evidence type="ECO:0000256" key="10">
    <source>
        <dbReference type="ARBA" id="ARBA00023136"/>
    </source>
</evidence>
<dbReference type="PROSITE" id="PS00371">
    <property type="entry name" value="PTS_EIIA_TYPE_1_HIS"/>
    <property type="match status" value="1"/>
</dbReference>
<evidence type="ECO:0000256" key="9">
    <source>
        <dbReference type="ARBA" id="ARBA00022989"/>
    </source>
</evidence>
<dbReference type="AlphaFoldDB" id="A0A9D2GEH9"/>
<dbReference type="InterPro" id="IPR013013">
    <property type="entry name" value="PTS_EIIC_1"/>
</dbReference>
<dbReference type="GO" id="GO:0005886">
    <property type="term" value="C:plasma membrane"/>
    <property type="evidence" value="ECO:0007669"/>
    <property type="project" value="UniProtKB-SubCell"/>
</dbReference>
<dbReference type="InterPro" id="IPR003352">
    <property type="entry name" value="PTS_EIIC"/>
</dbReference>
<evidence type="ECO:0000313" key="17">
    <source>
        <dbReference type="EMBL" id="HIZ78209.1"/>
    </source>
</evidence>
<feature type="compositionally biased region" description="Acidic residues" evidence="12">
    <location>
        <begin position="478"/>
        <end position="494"/>
    </location>
</feature>
<evidence type="ECO:0000256" key="7">
    <source>
        <dbReference type="ARBA" id="ARBA00022692"/>
    </source>
</evidence>
<reference evidence="17" key="2">
    <citation type="submission" date="2021-04" db="EMBL/GenBank/DDBJ databases">
        <authorList>
            <person name="Gilroy R."/>
        </authorList>
    </citation>
    <scope>NUCLEOTIDE SEQUENCE</scope>
    <source>
        <strain evidence="17">ChiBcec1-1093</strain>
    </source>
</reference>
<dbReference type="FunFam" id="3.30.1360.60:FF:000001">
    <property type="entry name" value="PTS system glucose-specific IIBC component PtsG"/>
    <property type="match status" value="1"/>
</dbReference>
<dbReference type="Pfam" id="PF02378">
    <property type="entry name" value="PTS_EIIC"/>
    <property type="match status" value="1"/>
</dbReference>
<dbReference type="GO" id="GO:0009401">
    <property type="term" value="P:phosphoenolpyruvate-dependent sugar phosphotransferase system"/>
    <property type="evidence" value="ECO:0007669"/>
    <property type="project" value="UniProtKB-KW"/>
</dbReference>
<keyword evidence="3" id="KW-1003">Cell membrane</keyword>
<dbReference type="InterPro" id="IPR011055">
    <property type="entry name" value="Dup_hybrid_motif"/>
</dbReference>
<evidence type="ECO:0000256" key="1">
    <source>
        <dbReference type="ARBA" id="ARBA00004651"/>
    </source>
</evidence>
<evidence type="ECO:0000256" key="6">
    <source>
        <dbReference type="ARBA" id="ARBA00022683"/>
    </source>
</evidence>
<keyword evidence="2" id="KW-0813">Transport</keyword>
<dbReference type="InterPro" id="IPR018113">
    <property type="entry name" value="PTrfase_EIIB_Cys"/>
</dbReference>
<evidence type="ECO:0000256" key="5">
    <source>
        <dbReference type="ARBA" id="ARBA00022679"/>
    </source>
</evidence>
<dbReference type="InterPro" id="IPR011297">
    <property type="entry name" value="PTS_IIABC_b_glu"/>
</dbReference>
<dbReference type="Gene3D" id="3.30.1360.60">
    <property type="entry name" value="Glucose permease domain IIB"/>
    <property type="match status" value="1"/>
</dbReference>
<feature type="active site" description="Phosphocysteine intermediate; for EIIB activity" evidence="11">
    <location>
        <position position="26"/>
    </location>
</feature>
<keyword evidence="10 13" id="KW-0472">Membrane</keyword>
<dbReference type="GO" id="GO:0090589">
    <property type="term" value="F:protein-phosphocysteine-trehalose phosphotransferase system transporter activity"/>
    <property type="evidence" value="ECO:0007669"/>
    <property type="project" value="TreeGrafter"/>
</dbReference>
<dbReference type="Pfam" id="PF00367">
    <property type="entry name" value="PTS_EIIB"/>
    <property type="match status" value="1"/>
</dbReference>
<evidence type="ECO:0000256" key="3">
    <source>
        <dbReference type="ARBA" id="ARBA00022475"/>
    </source>
</evidence>
<dbReference type="GO" id="GO:0008982">
    <property type="term" value="F:protein-N(PI)-phosphohistidine-sugar phosphotransferase activity"/>
    <property type="evidence" value="ECO:0007669"/>
    <property type="project" value="InterPro"/>
</dbReference>
<keyword evidence="6" id="KW-0598">Phosphotransferase system</keyword>
<keyword evidence="7 13" id="KW-0812">Transmembrane</keyword>
<sequence>MNYGKLAREIVDHVGGKENITSVTHCFTRLRLVLKDRKLADKDEVSRLEGVISVVDGGGQFQVVIGNKVEQVYDEVTKLVDVSGEAEDEGKKSIANTVFQALSAMFTPLVPAIAASGLLKGILTAAQLYMNSRGVDITGTDTYVVLYAASQIIFYYMPIFLACTAAKALKTSQFTAMAIGGLLVYPQIDALMQDASTVTRVLGVPMVKGAWQIGDVERVFSYTESVIPIILVVIVLKYLEKLLKKIIPEILQVILVPGLSLIIMVPVTFGVLGPVGIYIGNAIQAVYNTIIGFNVILGGALIGGLWCVFVAFGAHRALVPISFNDVAVSGRQTLMAMSSPANFAQGGAALGVMLRTKNSQLRSVAASTSLTAALAGITEPALYGCNLRLKKPMICAVISGAVGGAIIGWGGVYAESHVNGCLLTAVAYAAGGVNKFLIYLLGCGVAFFGAAALTFIVGFEDDRPDEETAAPEEKEAEPVWEEADQEPVEEEQPETADIRIGSPVKGKLISLKQVKDEVFATGALGKGAAVIPEKGEVVAPEDCQVSVLYETGHAIGLKLDSGAELLIHIGIDTVELGGRFFTKYAAQGARLSKGEKIVSFDIEKIRQAGYDPTVCLVVTNTEDYQAVVKAEGSQVDEGTDAVIIEKKKEE</sequence>
<feature type="transmembrane region" description="Helical" evidence="13">
    <location>
        <begin position="101"/>
        <end position="123"/>
    </location>
</feature>
<dbReference type="Proteomes" id="UP000824101">
    <property type="component" value="Unassembled WGS sequence"/>
</dbReference>
<feature type="domain" description="PTS EIIA type-1" evidence="14">
    <location>
        <begin position="516"/>
        <end position="620"/>
    </location>
</feature>
<comment type="subcellular location">
    <subcellularLocation>
        <location evidence="1">Cell membrane</location>
        <topology evidence="1">Multi-pass membrane protein</topology>
    </subcellularLocation>
</comment>
<dbReference type="Gene3D" id="2.70.70.10">
    <property type="entry name" value="Glucose Permease (Domain IIA)"/>
    <property type="match status" value="1"/>
</dbReference>
<protein>
    <submittedName>
        <fullName evidence="17">Beta-glucoside-specific PTS transporter subunit IIABC</fullName>
        <ecNumber evidence="17">2.7.1.-</ecNumber>
    </submittedName>
</protein>
<accession>A0A9D2GEH9</accession>
<evidence type="ECO:0000259" key="16">
    <source>
        <dbReference type="PROSITE" id="PS51103"/>
    </source>
</evidence>
<evidence type="ECO:0000256" key="4">
    <source>
        <dbReference type="ARBA" id="ARBA00022597"/>
    </source>
</evidence>
<feature type="transmembrane region" description="Helical" evidence="13">
    <location>
        <begin position="436"/>
        <end position="459"/>
    </location>
</feature>
<dbReference type="InterPro" id="IPR001127">
    <property type="entry name" value="PTS_EIIA_1_perm"/>
</dbReference>
<feature type="transmembrane region" description="Helical" evidence="13">
    <location>
        <begin position="393"/>
        <end position="414"/>
    </location>
</feature>